<organism evidence="2 3">
    <name type="scientific">Pyrenophora tritici-repentis (strain Pt-1C-BFP)</name>
    <name type="common">Wheat tan spot fungus</name>
    <name type="synonym">Drechslera tritici-repentis</name>
    <dbReference type="NCBI Taxonomy" id="426418"/>
    <lineage>
        <taxon>Eukaryota</taxon>
        <taxon>Fungi</taxon>
        <taxon>Dikarya</taxon>
        <taxon>Ascomycota</taxon>
        <taxon>Pezizomycotina</taxon>
        <taxon>Dothideomycetes</taxon>
        <taxon>Pleosporomycetidae</taxon>
        <taxon>Pleosporales</taxon>
        <taxon>Pleosporineae</taxon>
        <taxon>Pleosporaceae</taxon>
        <taxon>Pyrenophora</taxon>
    </lineage>
</organism>
<dbReference type="InParanoid" id="B2W8X2"/>
<name>B2W8X2_PYRTR</name>
<keyword evidence="1" id="KW-0812">Transmembrane</keyword>
<dbReference type="Proteomes" id="UP000001471">
    <property type="component" value="Unassembled WGS sequence"/>
</dbReference>
<keyword evidence="1" id="KW-1133">Transmembrane helix</keyword>
<dbReference type="HOGENOM" id="CLU_2942880_0_0_1"/>
<evidence type="ECO:0000313" key="2">
    <source>
        <dbReference type="EMBL" id="EDU49350.1"/>
    </source>
</evidence>
<dbReference type="EMBL" id="DS231620">
    <property type="protein sequence ID" value="EDU49350.1"/>
    <property type="molecule type" value="Genomic_DNA"/>
</dbReference>
<feature type="transmembrane region" description="Helical" evidence="1">
    <location>
        <begin position="30"/>
        <end position="51"/>
    </location>
</feature>
<gene>
    <name evidence="2" type="ORF">PTRG_06430</name>
</gene>
<protein>
    <submittedName>
        <fullName evidence="2">Uncharacterized protein</fullName>
    </submittedName>
</protein>
<evidence type="ECO:0000256" key="1">
    <source>
        <dbReference type="SAM" id="Phobius"/>
    </source>
</evidence>
<dbReference type="AlphaFoldDB" id="B2W8X2"/>
<keyword evidence="1" id="KW-0472">Membrane</keyword>
<proteinExistence type="predicted"/>
<sequence length="60" mass="6008">MQHGILLPTGGIWIPTHSGSLLCGAGGSCMIGGVVGGCVLDCLVMACIGLAHKAACRFPR</sequence>
<reference evidence="3" key="1">
    <citation type="journal article" date="2013" name="G3 (Bethesda)">
        <title>Comparative genomics of a plant-pathogenic fungus, Pyrenophora tritici-repentis, reveals transduplication and the impact of repeat elements on pathogenicity and population divergence.</title>
        <authorList>
            <person name="Manning V.A."/>
            <person name="Pandelova I."/>
            <person name="Dhillon B."/>
            <person name="Wilhelm L.J."/>
            <person name="Goodwin S.B."/>
            <person name="Berlin A.M."/>
            <person name="Figueroa M."/>
            <person name="Freitag M."/>
            <person name="Hane J.K."/>
            <person name="Henrissat B."/>
            <person name="Holman W.H."/>
            <person name="Kodira C.D."/>
            <person name="Martin J."/>
            <person name="Oliver R.P."/>
            <person name="Robbertse B."/>
            <person name="Schackwitz W."/>
            <person name="Schwartz D.C."/>
            <person name="Spatafora J.W."/>
            <person name="Turgeon B.G."/>
            <person name="Yandava C."/>
            <person name="Young S."/>
            <person name="Zhou S."/>
            <person name="Zeng Q."/>
            <person name="Grigoriev I.V."/>
            <person name="Ma L.-J."/>
            <person name="Ciuffetti L.M."/>
        </authorList>
    </citation>
    <scope>NUCLEOTIDE SEQUENCE [LARGE SCALE GENOMIC DNA]</scope>
    <source>
        <strain evidence="3">Pt-1C-BFP</strain>
    </source>
</reference>
<evidence type="ECO:0000313" key="3">
    <source>
        <dbReference type="Proteomes" id="UP000001471"/>
    </source>
</evidence>
<accession>B2W8X2</accession>